<dbReference type="AlphaFoldDB" id="A0A8T0GZW3"/>
<organism evidence="2 3">
    <name type="scientific">Ceratodon purpureus</name>
    <name type="common">Fire moss</name>
    <name type="synonym">Dicranum purpureum</name>
    <dbReference type="NCBI Taxonomy" id="3225"/>
    <lineage>
        <taxon>Eukaryota</taxon>
        <taxon>Viridiplantae</taxon>
        <taxon>Streptophyta</taxon>
        <taxon>Embryophyta</taxon>
        <taxon>Bryophyta</taxon>
        <taxon>Bryophytina</taxon>
        <taxon>Bryopsida</taxon>
        <taxon>Dicranidae</taxon>
        <taxon>Pseudoditrichales</taxon>
        <taxon>Ditrichaceae</taxon>
        <taxon>Ceratodon</taxon>
    </lineage>
</organism>
<proteinExistence type="predicted"/>
<protein>
    <submittedName>
        <fullName evidence="2">Uncharacterized protein</fullName>
    </submittedName>
</protein>
<dbReference type="EMBL" id="CM026429">
    <property type="protein sequence ID" value="KAG0563985.1"/>
    <property type="molecule type" value="Genomic_DNA"/>
</dbReference>
<sequence length="112" mass="12692">MYLHAKTSNHLRQTQTRLRTPPTKDHLFLSNQPKDMKHNLSATTTTTPPAINRHKHRNNNSTSSQTRSTLTEIAREDEHMNISSKLQASGYQFGHLHIMPTCLDRTTSGAVC</sequence>
<feature type="compositionally biased region" description="Polar residues" evidence="1">
    <location>
        <begin position="40"/>
        <end position="49"/>
    </location>
</feature>
<evidence type="ECO:0000313" key="2">
    <source>
        <dbReference type="EMBL" id="KAG0563985.1"/>
    </source>
</evidence>
<comment type="caution">
    <text evidence="2">The sequence shown here is derived from an EMBL/GenBank/DDBJ whole genome shotgun (WGS) entry which is preliminary data.</text>
</comment>
<keyword evidence="3" id="KW-1185">Reference proteome</keyword>
<feature type="region of interest" description="Disordered" evidence="1">
    <location>
        <begin position="30"/>
        <end position="78"/>
    </location>
</feature>
<gene>
    <name evidence="2" type="ORF">KC19_8G073600</name>
</gene>
<dbReference type="Proteomes" id="UP000822688">
    <property type="component" value="Chromosome 8"/>
</dbReference>
<reference evidence="2" key="1">
    <citation type="submission" date="2020-06" db="EMBL/GenBank/DDBJ databases">
        <title>WGS assembly of Ceratodon purpureus strain R40.</title>
        <authorList>
            <person name="Carey S.B."/>
            <person name="Jenkins J."/>
            <person name="Shu S."/>
            <person name="Lovell J.T."/>
            <person name="Sreedasyam A."/>
            <person name="Maumus F."/>
            <person name="Tiley G.P."/>
            <person name="Fernandez-Pozo N."/>
            <person name="Barry K."/>
            <person name="Chen C."/>
            <person name="Wang M."/>
            <person name="Lipzen A."/>
            <person name="Daum C."/>
            <person name="Saski C.A."/>
            <person name="Payton A.C."/>
            <person name="Mcbreen J.C."/>
            <person name="Conrad R.E."/>
            <person name="Kollar L.M."/>
            <person name="Olsson S."/>
            <person name="Huttunen S."/>
            <person name="Landis J.B."/>
            <person name="Wickett N.J."/>
            <person name="Johnson M.G."/>
            <person name="Rensing S.A."/>
            <person name="Grimwood J."/>
            <person name="Schmutz J."/>
            <person name="Mcdaniel S.F."/>
        </authorList>
    </citation>
    <scope>NUCLEOTIDE SEQUENCE</scope>
    <source>
        <strain evidence="2">R40</strain>
    </source>
</reference>
<evidence type="ECO:0000313" key="3">
    <source>
        <dbReference type="Proteomes" id="UP000822688"/>
    </source>
</evidence>
<feature type="compositionally biased region" description="Low complexity" evidence="1">
    <location>
        <begin position="59"/>
        <end position="71"/>
    </location>
</feature>
<name>A0A8T0GZW3_CERPU</name>
<accession>A0A8T0GZW3</accession>
<evidence type="ECO:0000256" key="1">
    <source>
        <dbReference type="SAM" id="MobiDB-lite"/>
    </source>
</evidence>